<keyword evidence="2" id="KW-0413">Isomerase</keyword>
<dbReference type="InterPro" id="IPR008928">
    <property type="entry name" value="6-hairpin_glycosidase_sf"/>
</dbReference>
<comment type="similarity">
    <text evidence="1">Belongs to the N-acylglucosamine 2-epimerase family.</text>
</comment>
<protein>
    <submittedName>
        <fullName evidence="3">AGE family epimerase/isomerase</fullName>
    </submittedName>
</protein>
<evidence type="ECO:0000313" key="3">
    <source>
        <dbReference type="EMBL" id="MFD1834109.1"/>
    </source>
</evidence>
<proteinExistence type="inferred from homology"/>
<comment type="caution">
    <text evidence="3">The sequence shown here is derived from an EMBL/GenBank/DDBJ whole genome shotgun (WGS) entry which is preliminary data.</text>
</comment>
<name>A0ABW4PV09_9MICO</name>
<dbReference type="EMBL" id="JBHUFL010000002">
    <property type="protein sequence ID" value="MFD1834109.1"/>
    <property type="molecule type" value="Genomic_DNA"/>
</dbReference>
<keyword evidence="4" id="KW-1185">Reference proteome</keyword>
<accession>A0ABW4PV09</accession>
<dbReference type="Proteomes" id="UP001597280">
    <property type="component" value="Unassembled WGS sequence"/>
</dbReference>
<evidence type="ECO:0000313" key="4">
    <source>
        <dbReference type="Proteomes" id="UP001597280"/>
    </source>
</evidence>
<organism evidence="3 4">
    <name type="scientific">Brachybacterium rhamnosum</name>
    <dbReference type="NCBI Taxonomy" id="173361"/>
    <lineage>
        <taxon>Bacteria</taxon>
        <taxon>Bacillati</taxon>
        <taxon>Actinomycetota</taxon>
        <taxon>Actinomycetes</taxon>
        <taxon>Micrococcales</taxon>
        <taxon>Dermabacteraceae</taxon>
        <taxon>Brachybacterium</taxon>
    </lineage>
</organism>
<dbReference type="RefSeq" id="WP_343903546.1">
    <property type="nucleotide sequence ID" value="NZ_BAAAIS010000002.1"/>
</dbReference>
<dbReference type="Gene3D" id="1.50.10.10">
    <property type="match status" value="1"/>
</dbReference>
<dbReference type="SUPFAM" id="SSF48208">
    <property type="entry name" value="Six-hairpin glycosidases"/>
    <property type="match status" value="1"/>
</dbReference>
<reference evidence="4" key="1">
    <citation type="journal article" date="2019" name="Int. J. Syst. Evol. Microbiol.">
        <title>The Global Catalogue of Microorganisms (GCM) 10K type strain sequencing project: providing services to taxonomists for standard genome sequencing and annotation.</title>
        <authorList>
            <consortium name="The Broad Institute Genomics Platform"/>
            <consortium name="The Broad Institute Genome Sequencing Center for Infectious Disease"/>
            <person name="Wu L."/>
            <person name="Ma J."/>
        </authorList>
    </citation>
    <scope>NUCLEOTIDE SEQUENCE [LARGE SCALE GENOMIC DNA]</scope>
    <source>
        <strain evidence="4">JCM 11650</strain>
    </source>
</reference>
<gene>
    <name evidence="3" type="ORF">ACFSDA_03380</name>
</gene>
<dbReference type="InterPro" id="IPR010819">
    <property type="entry name" value="AGE/CE"/>
</dbReference>
<evidence type="ECO:0000256" key="1">
    <source>
        <dbReference type="ARBA" id="ARBA00008558"/>
    </source>
</evidence>
<evidence type="ECO:0000256" key="2">
    <source>
        <dbReference type="ARBA" id="ARBA00023235"/>
    </source>
</evidence>
<dbReference type="PANTHER" id="PTHR15108">
    <property type="entry name" value="N-ACYLGLUCOSAMINE-2-EPIMERASE"/>
    <property type="match status" value="1"/>
</dbReference>
<dbReference type="InterPro" id="IPR012341">
    <property type="entry name" value="6hp_glycosidase-like_sf"/>
</dbReference>
<dbReference type="Pfam" id="PF07221">
    <property type="entry name" value="GlcNAc_2-epim"/>
    <property type="match status" value="1"/>
</dbReference>
<sequence length="414" mass="46363">MSLLRAHLEKDVLEWWSSEGADDDLGGVHTCFSNRGELLSREKYTWSQGRWAWTCALVAEEIDLGRVSGDSSLWRERSARTAAFLADHAFLPDGRTSFRLDDHGRHLADENGEYATSVFADLFAVLGLAGAARASAANPRAWIDQATRTLEQAAVSIRRRTAKSEPYPVPTGFRDLAGPMTLLHVAGELERAAPNESTRRIIDQAHHDLLGGGDTFLGADHWWEFLPDQPSTGDTLLARHVTPGHLLELLWMLVHVSDRSDRITVPDALLTSLALRALETGWDQQEGGLLRYTDREDGGRPVGRLLETPYEALVQRTWDTKLWWVHAEAVYATSLLAQRTASPELASWARRVREYTFATFPDPDGREWIQIKTRDGQPLDDVVALPVKDPMHIARSLLLLNALETPRTTEETPR</sequence>